<keyword evidence="3" id="KW-1185">Reference proteome</keyword>
<dbReference type="AlphaFoldDB" id="A0A4S3ZYT9"/>
<accession>A0A4S3ZYT9</accession>
<dbReference type="InterPro" id="IPR014966">
    <property type="entry name" value="FRG-dom"/>
</dbReference>
<reference evidence="2 3" key="1">
    <citation type="submission" date="2019-04" db="EMBL/GenBank/DDBJ databases">
        <title>Rhizobium terrae sp. nov., isolated from a paddy soil.</title>
        <authorList>
            <person name="Lin S.-Y."/>
            <person name="Hameed A."/>
            <person name="Huang H.-I."/>
            <person name="Young C.-C."/>
        </authorList>
    </citation>
    <scope>NUCLEOTIDE SEQUENCE [LARGE SCALE GENOMIC DNA]</scope>
    <source>
        <strain evidence="2 3">CC-HIH110</strain>
    </source>
</reference>
<gene>
    <name evidence="2" type="ORF">E6C51_09525</name>
</gene>
<sequence length="452" mass="50960">LDKPFQSVILSITGGSSQESKSGLLATTISRQTCSSICDSPATIAESFKPISDESLAFLAELPALFMSELELDHQGNDIFRIRLGTVSNLSIIGSEIRYTFELFDNFGDVKVPNREAFREAFKMGSLELYRTHWAVKSADLAAALQTVLPQMMQNVNVYPTPEPPQSVEHDVTFVSTLQEYMSHVLNLNESDGEEIFYRGHSNFKYSLVPSLFRNNKAGAYTHLPKEEIMVREILSVQDAQFANDRSMLDRLVRMQHFGLPTRLLDITSNPLVALYFACSEVKKDDDGNELDGEVIVLRAQSTDVLNFDSDRVSCITNLSLMKEEEKNIMDLTMSKEAFNAEPVVMKLLHFIKREKPYFEPRIEPSDLAKILFVRARHTHERMISQSGSFLLFGKDAILPETGYGSLRISRIRISQKYTILAQLNKLNIKASSIYPGIEKAASDIAKKHEII</sequence>
<evidence type="ECO:0000259" key="1">
    <source>
        <dbReference type="SMART" id="SM00901"/>
    </source>
</evidence>
<protein>
    <submittedName>
        <fullName evidence="2">FRG domain-containing protein</fullName>
    </submittedName>
</protein>
<dbReference type="Pfam" id="PF08867">
    <property type="entry name" value="FRG"/>
    <property type="match status" value="1"/>
</dbReference>
<name>A0A4S3ZYT9_9HYPH</name>
<feature type="non-terminal residue" evidence="2">
    <location>
        <position position="1"/>
    </location>
</feature>
<comment type="caution">
    <text evidence="2">The sequence shown here is derived from an EMBL/GenBank/DDBJ whole genome shotgun (WGS) entry which is preliminary data.</text>
</comment>
<dbReference type="RefSeq" id="WP_190235769.1">
    <property type="nucleotide sequence ID" value="NZ_SSOA01000003.1"/>
</dbReference>
<proteinExistence type="predicted"/>
<dbReference type="EMBL" id="SSOA01000003">
    <property type="protein sequence ID" value="THF51044.1"/>
    <property type="molecule type" value="Genomic_DNA"/>
</dbReference>
<dbReference type="Proteomes" id="UP000310754">
    <property type="component" value="Unassembled WGS sequence"/>
</dbReference>
<dbReference type="SMART" id="SM00901">
    <property type="entry name" value="FRG"/>
    <property type="match status" value="1"/>
</dbReference>
<evidence type="ECO:0000313" key="2">
    <source>
        <dbReference type="EMBL" id="THF51044.1"/>
    </source>
</evidence>
<evidence type="ECO:0000313" key="3">
    <source>
        <dbReference type="Proteomes" id="UP000310754"/>
    </source>
</evidence>
<organism evidence="2 3">
    <name type="scientific">Allorhizobium terrae</name>
    <dbReference type="NCBI Taxonomy" id="1848972"/>
    <lineage>
        <taxon>Bacteria</taxon>
        <taxon>Pseudomonadati</taxon>
        <taxon>Pseudomonadota</taxon>
        <taxon>Alphaproteobacteria</taxon>
        <taxon>Hyphomicrobiales</taxon>
        <taxon>Rhizobiaceae</taxon>
        <taxon>Rhizobium/Agrobacterium group</taxon>
        <taxon>Allorhizobium</taxon>
    </lineage>
</organism>
<feature type="domain" description="FRG" evidence="1">
    <location>
        <begin position="192"/>
        <end position="296"/>
    </location>
</feature>